<reference evidence="2 3" key="2">
    <citation type="submission" date="2024-06" db="EMBL/GenBank/DDBJ databases">
        <title>Thioclava kandeliae sp. nov. from a rhizosphere soil sample of Kandelia candel in a mangrove.</title>
        <authorList>
            <person name="Mu T."/>
        </authorList>
    </citation>
    <scope>NUCLEOTIDE SEQUENCE [LARGE SCALE GENOMIC DNA]</scope>
    <source>
        <strain evidence="2 3">CPCC 100088</strain>
    </source>
</reference>
<gene>
    <name evidence="2" type="ORF">VSX56_07490</name>
</gene>
<dbReference type="RefSeq" id="WP_350936087.1">
    <property type="nucleotide sequence ID" value="NZ_JAYWLC010000004.1"/>
</dbReference>
<feature type="region of interest" description="Disordered" evidence="1">
    <location>
        <begin position="1"/>
        <end position="20"/>
    </location>
</feature>
<dbReference type="EMBL" id="JAYWLC010000004">
    <property type="protein sequence ID" value="MER5171617.1"/>
    <property type="molecule type" value="Genomic_DNA"/>
</dbReference>
<keyword evidence="3" id="KW-1185">Reference proteome</keyword>
<name>A0ABV1SFD8_9RHOB</name>
<evidence type="ECO:0000256" key="1">
    <source>
        <dbReference type="SAM" id="MobiDB-lite"/>
    </source>
</evidence>
<protein>
    <submittedName>
        <fullName evidence="2">Uncharacterized protein</fullName>
    </submittedName>
</protein>
<sequence length="142" mass="15993">MGFQAGDFSGRGPLGQKDQSLPKRFSAAERAYFAWLHELPCCVSGRIDIDIAHTGRLSEGKGIGRKAALNTCLPLSKPLHRYEEANREGFWLNVGVDPLPNAQRLWDIYQSGGNLEDADRVIRSMQARADRHFMKQILRAQR</sequence>
<reference evidence="2 3" key="1">
    <citation type="submission" date="2024-01" db="EMBL/GenBank/DDBJ databases">
        <authorList>
            <person name="Deng Y."/>
            <person name="Su J."/>
        </authorList>
    </citation>
    <scope>NUCLEOTIDE SEQUENCE [LARGE SCALE GENOMIC DNA]</scope>
    <source>
        <strain evidence="2 3">CPCC 100088</strain>
    </source>
</reference>
<accession>A0ABV1SFD8</accession>
<proteinExistence type="predicted"/>
<dbReference type="Proteomes" id="UP001438953">
    <property type="component" value="Unassembled WGS sequence"/>
</dbReference>
<comment type="caution">
    <text evidence="2">The sequence shown here is derived from an EMBL/GenBank/DDBJ whole genome shotgun (WGS) entry which is preliminary data.</text>
</comment>
<evidence type="ECO:0000313" key="3">
    <source>
        <dbReference type="Proteomes" id="UP001438953"/>
    </source>
</evidence>
<organism evidence="2 3">
    <name type="scientific">Thioclava kandeliae</name>
    <dbReference type="NCBI Taxonomy" id="3070818"/>
    <lineage>
        <taxon>Bacteria</taxon>
        <taxon>Pseudomonadati</taxon>
        <taxon>Pseudomonadota</taxon>
        <taxon>Alphaproteobacteria</taxon>
        <taxon>Rhodobacterales</taxon>
        <taxon>Paracoccaceae</taxon>
        <taxon>Thioclava</taxon>
    </lineage>
</organism>
<evidence type="ECO:0000313" key="2">
    <source>
        <dbReference type="EMBL" id="MER5171617.1"/>
    </source>
</evidence>